<dbReference type="Gene3D" id="3.60.10.10">
    <property type="entry name" value="Endonuclease/exonuclease/phosphatase"/>
    <property type="match status" value="1"/>
</dbReference>
<protein>
    <recommendedName>
        <fullName evidence="7">Reverse transcriptase domain-containing protein</fullName>
    </recommendedName>
</protein>
<dbReference type="PROSITE" id="PS50102">
    <property type="entry name" value="RRM"/>
    <property type="match status" value="1"/>
</dbReference>
<dbReference type="Pfam" id="PF00076">
    <property type="entry name" value="RRM_1"/>
    <property type="match status" value="1"/>
</dbReference>
<feature type="domain" description="Reverse transcriptase" evidence="4">
    <location>
        <begin position="1024"/>
        <end position="1302"/>
    </location>
</feature>
<evidence type="ECO:0000259" key="4">
    <source>
        <dbReference type="PROSITE" id="PS50878"/>
    </source>
</evidence>
<dbReference type="PANTHER" id="PTHR33116:SF79">
    <property type="entry name" value="REVERSE TRANSCRIPTASE DOMAIN, ZINC FINGER, CCHC-TYPE-RELATED"/>
    <property type="match status" value="1"/>
</dbReference>
<organism evidence="5 6">
    <name type="scientific">Lactuca sativa</name>
    <name type="common">Garden lettuce</name>
    <dbReference type="NCBI Taxonomy" id="4236"/>
    <lineage>
        <taxon>Eukaryota</taxon>
        <taxon>Viridiplantae</taxon>
        <taxon>Streptophyta</taxon>
        <taxon>Embryophyta</taxon>
        <taxon>Tracheophyta</taxon>
        <taxon>Spermatophyta</taxon>
        <taxon>Magnoliopsida</taxon>
        <taxon>eudicotyledons</taxon>
        <taxon>Gunneridae</taxon>
        <taxon>Pentapetalae</taxon>
        <taxon>asterids</taxon>
        <taxon>campanulids</taxon>
        <taxon>Asterales</taxon>
        <taxon>Asteraceae</taxon>
        <taxon>Cichorioideae</taxon>
        <taxon>Cichorieae</taxon>
        <taxon>Lactucinae</taxon>
        <taxon>Lactuca</taxon>
    </lineage>
</organism>
<feature type="compositionally biased region" description="Polar residues" evidence="2">
    <location>
        <begin position="480"/>
        <end position="491"/>
    </location>
</feature>
<feature type="region of interest" description="Disordered" evidence="2">
    <location>
        <begin position="376"/>
        <end position="410"/>
    </location>
</feature>
<dbReference type="InterPro" id="IPR012677">
    <property type="entry name" value="Nucleotide-bd_a/b_plait_sf"/>
</dbReference>
<dbReference type="InterPro" id="IPR043502">
    <property type="entry name" value="DNA/RNA_pol_sf"/>
</dbReference>
<comment type="caution">
    <text evidence="5">The sequence shown here is derived from an EMBL/GenBank/DDBJ whole genome shotgun (WGS) entry which is preliminary data.</text>
</comment>
<evidence type="ECO:0000256" key="2">
    <source>
        <dbReference type="SAM" id="MobiDB-lite"/>
    </source>
</evidence>
<dbReference type="GO" id="GO:0003723">
    <property type="term" value="F:RNA binding"/>
    <property type="evidence" value="ECO:0007669"/>
    <property type="project" value="UniProtKB-UniRule"/>
</dbReference>
<proteinExistence type="predicted"/>
<dbReference type="SUPFAM" id="SSF56219">
    <property type="entry name" value="DNase I-like"/>
    <property type="match status" value="1"/>
</dbReference>
<dbReference type="InterPro" id="IPR036691">
    <property type="entry name" value="Endo/exonu/phosph_ase_sf"/>
</dbReference>
<evidence type="ECO:0000256" key="1">
    <source>
        <dbReference type="PROSITE-ProRule" id="PRU00176"/>
    </source>
</evidence>
<reference evidence="5 6" key="1">
    <citation type="journal article" date="2017" name="Nat. Commun.">
        <title>Genome assembly with in vitro proximity ligation data and whole-genome triplication in lettuce.</title>
        <authorList>
            <person name="Reyes-Chin-Wo S."/>
            <person name="Wang Z."/>
            <person name="Yang X."/>
            <person name="Kozik A."/>
            <person name="Arikit S."/>
            <person name="Song C."/>
            <person name="Xia L."/>
            <person name="Froenicke L."/>
            <person name="Lavelle D.O."/>
            <person name="Truco M.J."/>
            <person name="Xia R."/>
            <person name="Zhu S."/>
            <person name="Xu C."/>
            <person name="Xu H."/>
            <person name="Xu X."/>
            <person name="Cox K."/>
            <person name="Korf I."/>
            <person name="Meyers B.C."/>
            <person name="Michelmore R.W."/>
        </authorList>
    </citation>
    <scope>NUCLEOTIDE SEQUENCE [LARGE SCALE GENOMIC DNA]</scope>
    <source>
        <strain evidence="6">cv. Salinas</strain>
        <tissue evidence="5">Seedlings</tissue>
    </source>
</reference>
<dbReference type="Pfam" id="PF13966">
    <property type="entry name" value="zf-RVT"/>
    <property type="match status" value="1"/>
</dbReference>
<feature type="region of interest" description="Disordered" evidence="2">
    <location>
        <begin position="124"/>
        <end position="144"/>
    </location>
</feature>
<dbReference type="EMBL" id="NBSK02000008">
    <property type="protein sequence ID" value="KAJ0191825.1"/>
    <property type="molecule type" value="Genomic_DNA"/>
</dbReference>
<dbReference type="Proteomes" id="UP000235145">
    <property type="component" value="Unassembled WGS sequence"/>
</dbReference>
<dbReference type="PROSITE" id="PS50878">
    <property type="entry name" value="RT_POL"/>
    <property type="match status" value="1"/>
</dbReference>
<evidence type="ECO:0000259" key="3">
    <source>
        <dbReference type="PROSITE" id="PS50102"/>
    </source>
</evidence>
<feature type="compositionally biased region" description="Low complexity" evidence="2">
    <location>
        <begin position="459"/>
        <end position="470"/>
    </location>
</feature>
<dbReference type="InterPro" id="IPR035979">
    <property type="entry name" value="RBD_domain_sf"/>
</dbReference>
<name>A0A9R1UQH6_LACSA</name>
<keyword evidence="1" id="KW-0694">RNA-binding</keyword>
<gene>
    <name evidence="5" type="ORF">LSAT_V11C800425680</name>
</gene>
<feature type="region of interest" description="Disordered" evidence="2">
    <location>
        <begin position="446"/>
        <end position="500"/>
    </location>
</feature>
<dbReference type="CDD" id="cd00590">
    <property type="entry name" value="RRM_SF"/>
    <property type="match status" value="1"/>
</dbReference>
<evidence type="ECO:0000313" key="6">
    <source>
        <dbReference type="Proteomes" id="UP000235145"/>
    </source>
</evidence>
<dbReference type="Pfam" id="PF00078">
    <property type="entry name" value="RVT_1"/>
    <property type="match status" value="1"/>
</dbReference>
<dbReference type="SMART" id="SM00360">
    <property type="entry name" value="RRM"/>
    <property type="match status" value="1"/>
</dbReference>
<dbReference type="InterPro" id="IPR000477">
    <property type="entry name" value="RT_dom"/>
</dbReference>
<keyword evidence="6" id="KW-1185">Reference proteome</keyword>
<sequence length="1694" mass="192045">MVMGDQEGWRDQEGWSQVRRRKNYGRDFIVNGKAVSFYIQNFPPDWDESALWRMFSRFGTVVDVYIAKKLNRLKRNFGFVRFIRVQDCVSFEKRLNEIFIGAQKLEANVARYQRADNLNRVRNYHPTRRQQPDLVPDSAKNTRRQGRSFAEVVKGATSSADIETGESSKAVGGSTQTRKTIKMLSSPELIDAMQNTLVGTVESFQDLMNVKAFQEVEGCLSMNLRYLGGLKMLLEFVNEQEKDEFLNNGKEIWKSWFKEVSNWEAGENFNERIASIIIQGVPQHAWCEEAFSIIARTWGTVVILEECNTDSPNLAFGRVGILTAHPGIISSSIKITVDGNPYLINIMEDIFESLKLSPVLAANDFYQRMSWCDEASKSENGSLNSETSNRSEASLQSPRASPAKTQQEPDVSPMLYGKAWNQNVNGEVEVSHSMAADEIPRSFKPVEKSNEAGSPLFPGVGQVSSGSGASKTRHKVQAQFPPTSISPQPKTNFPLDLNIAPSLSNPSGNIDLCSERNQFRISPSPDRTPLADRSPGGSQSTQDILIRSQQPENSQNQPVESNATSVEVFKTINVGESVGFQVKRGWLRDCRIKYHSFFMGLQETKSRDIINNLDRQIWGSPNFRCEVIDPDGLSGGIASFWDPSLFQASEAIKGEGFLAIKGVWLGLRKSCCFVNVYAPQEPIRKRSLWNNLVGLVNSDSDACWFIFGDFNVVRLPEERLGSGFCQSSAYYFNDFIHTLGLLEIKMGGGAQIHHSKLDRFLVSLNSLNSWPNLNVTALPRVHSDHCAILLSASQLDFGPTPFRFYNSWLEDPDFAKILSNGWSNLKEHIKIWRKEVIGRSKKELDELTTQINDIDLLAEKGLINNEMLKARQNAQQKIIEIESGRIKDLKQKSRVKWALEGDENTAFFHGLINKHKRSQRINGIKENGFWITDPVDIKERVLKHFADRFAEPIRSRPKFINSNFKKLPPCAIESLEDPISIDEIKSTIWACGSDRAPGPDGFSFAFLKKHWEEIGSDFYLAVKHFEASGLIDEGCNSSFITLIPKIQDPITLNDFRPISLIGCLYKTISKVLAERLKKVIHHVVSKEQTAFIKDRNILDGPLILNEVISWLKKNKKKAFIFKVDFEKAFDCISWDFLDSIMQQMEFGDKWRAWIRGCLTSARISVLINGAATKEFRMERGVRQGDPLSPFLFILAAEGLHVALESARENGVYSGVQLPRCGPSISHLQYADDVIFLGSWSLENTKNLIRILRCYELASGLKVNMSKSKIYGLGVQSCELELVVRSFNCSIGSFPITYLGLPVGVSMVRETHWKPIIEKFRAKLSRWKASTLSFGGRLTLCKSVLGSLGSYYFSLYKAPSKVLKSLERTRMNFFWGGSLEASKMAWVAWEKILASKERGGLGIGSLKAQNLALMGKWWWRFRTQQDNIWAMVIQAIHGSERGVARPKAVRRKSSCWGSIACLPSFLDKDQVPFLSFFQSSLNLDGSFKWLWSLDHSGVYTVSSLRKHIDNRSLPYSNAGWKWNPLVPGKVNILAWRVSHYRLPCMENLNKLGISSSDLCQMCHEATKSVDHIFVGCPIAKEAWAQVCSWWRLLGNYPNNCRELLNCKESLRGHNRLEMIHEAIMLVFLWVMWRFRNNKAHCSNLNSGSRLALALEVQTFSHLWINARNRKGRKLRWLEWCCDPILECYGRIYGNR</sequence>
<dbReference type="SUPFAM" id="SSF54928">
    <property type="entry name" value="RNA-binding domain, RBD"/>
    <property type="match status" value="1"/>
</dbReference>
<feature type="domain" description="RRM" evidence="3">
    <location>
        <begin position="35"/>
        <end position="112"/>
    </location>
</feature>
<accession>A0A9R1UQH6</accession>
<dbReference type="InterPro" id="IPR026960">
    <property type="entry name" value="RVT-Znf"/>
</dbReference>
<feature type="compositionally biased region" description="Polar residues" evidence="2">
    <location>
        <begin position="378"/>
        <end position="409"/>
    </location>
</feature>
<dbReference type="PANTHER" id="PTHR33116">
    <property type="entry name" value="REVERSE TRANSCRIPTASE ZINC-BINDING DOMAIN-CONTAINING PROTEIN-RELATED-RELATED"/>
    <property type="match status" value="1"/>
</dbReference>
<evidence type="ECO:0000313" key="5">
    <source>
        <dbReference type="EMBL" id="KAJ0191825.1"/>
    </source>
</evidence>
<dbReference type="CDD" id="cd01650">
    <property type="entry name" value="RT_nLTR_like"/>
    <property type="match status" value="1"/>
</dbReference>
<dbReference type="SUPFAM" id="SSF56672">
    <property type="entry name" value="DNA/RNA polymerases"/>
    <property type="match status" value="1"/>
</dbReference>
<dbReference type="InterPro" id="IPR000504">
    <property type="entry name" value="RRM_dom"/>
</dbReference>
<feature type="region of interest" description="Disordered" evidence="2">
    <location>
        <begin position="519"/>
        <end position="542"/>
    </location>
</feature>
<evidence type="ECO:0008006" key="7">
    <source>
        <dbReference type="Google" id="ProtNLM"/>
    </source>
</evidence>
<dbReference type="Gene3D" id="3.30.70.330">
    <property type="match status" value="1"/>
</dbReference>